<proteinExistence type="predicted"/>
<reference evidence="1" key="1">
    <citation type="submission" date="2008-12" db="EMBL/GenBank/DDBJ databases">
        <title>Annotation of the Yersinia mollaretii ATCC 43969 genome.</title>
        <authorList>
            <person name="Read T.D."/>
            <person name="Akmal A."/>
            <person name="Bishop-Lilly K."/>
            <person name="Chen P.E."/>
            <person name="Cook C."/>
            <person name="Kiley M.P."/>
            <person name="Lentz S."/>
            <person name="Mateczun A."/>
            <person name="Nagarajan N."/>
            <person name="Nolan N."/>
            <person name="Osborne B.I."/>
            <person name="Pop M."/>
            <person name="Sozhamannan S."/>
            <person name="Stewart A.C."/>
            <person name="Sulakvelidze A."/>
            <person name="Thomason B."/>
            <person name="Willner K."/>
            <person name="Zwick M.E."/>
        </authorList>
    </citation>
    <scope>NUCLEOTIDE SEQUENCE [LARGE SCALE GENOMIC DNA]</scope>
    <source>
        <strain evidence="1">ATCC 43969</strain>
    </source>
</reference>
<sequence>MKFMSEFISSLNLHSTAIKSMPEILFEESISTQKTIVWEKNASGMDKDFYVSLSEFYGVMFCKPRVKRSELFNHNALTNIIPDFLLPKLQNITPINNGNFTEKKPEKNLTKNNNKALDYYYRKVNENNKSKMREYEPAYKTEVIKFIAKIKPIMQSSTLDPKILPIIKEVTDKQALYDKIKDIQKYLDHICMYVGELTFVIEEKTHNIKLIDLAAGSGGESAKKNQPAISSGLMNIQEHIQSKYLNNKNNVDSEYSRLPKNNTIIYGSNDK</sequence>
<accession>A0ABP2EGQ0</accession>
<evidence type="ECO:0000313" key="2">
    <source>
        <dbReference type="Proteomes" id="UP000003027"/>
    </source>
</evidence>
<organism evidence="1 2">
    <name type="scientific">Yersinia mollaretii (strain ATCC 43969 / DSM 18520 / CIP 103324 / CNY 7263 / WAIP 204)</name>
    <dbReference type="NCBI Taxonomy" id="349967"/>
    <lineage>
        <taxon>Bacteria</taxon>
        <taxon>Pseudomonadati</taxon>
        <taxon>Pseudomonadota</taxon>
        <taxon>Gammaproteobacteria</taxon>
        <taxon>Enterobacterales</taxon>
        <taxon>Yersiniaceae</taxon>
        <taxon>Yersinia</taxon>
    </lineage>
</organism>
<keyword evidence="2" id="KW-1185">Reference proteome</keyword>
<evidence type="ECO:0000313" key="1">
    <source>
        <dbReference type="EMBL" id="EEQ09770.1"/>
    </source>
</evidence>
<dbReference type="EMBL" id="AALD02000030">
    <property type="protein sequence ID" value="EEQ09770.1"/>
    <property type="molecule type" value="Genomic_DNA"/>
</dbReference>
<name>A0ABP2EGQ0_YERMW</name>
<protein>
    <submittedName>
        <fullName evidence="1">Uncharacterized protein</fullName>
    </submittedName>
</protein>
<gene>
    <name evidence="1" type="ORF">ymoll0001_32250</name>
</gene>
<comment type="caution">
    <text evidence="1">The sequence shown here is derived from an EMBL/GenBank/DDBJ whole genome shotgun (WGS) entry which is preliminary data.</text>
</comment>
<dbReference type="Proteomes" id="UP000003027">
    <property type="component" value="Unassembled WGS sequence"/>
</dbReference>